<dbReference type="Gene3D" id="1.50.10.10">
    <property type="match status" value="1"/>
</dbReference>
<dbReference type="PANTHER" id="PTHR33307:SF6">
    <property type="entry name" value="ALPHA-RHAMNOSIDASE (EUROFUNG)-RELATED"/>
    <property type="match status" value="1"/>
</dbReference>
<dbReference type="Proteomes" id="UP000502248">
    <property type="component" value="Chromosome"/>
</dbReference>
<sequence length="904" mass="103367">MAFRAERLRVEYLENPLGIDERRPRLSWIMESSGRGTRQSAYRILVASESSLLDDDQGDAWDTGKVVSEQSEHVEYAGAELQSQKPYYWKVKIWNQNDESSEWSFGSWSMGLLRRDEWKGKWIGLKSDVVPNKEVQKPSVYLRNEFEVSKPIKRATMHATALGLYICHINASKVGDYVLSPEFTDYNTRVYYQTFDVTEMLKQGGNAIGLTLGQGWYAGFVGLWDFQKYGTDPFGLLQLNIEYEDGSSSYVATDADWKASFGPIVSSDLIMGEMYDAGLEMQGWTESGYDASAWSEPNVNFDYKGYLDAQCGPDIQVTMKLSPRKITQVGLRKYIVDMGQNMVGRIILKLPANAQAGNRMTIRHGEVLTREGELYTDNLRNTKQLDVYITGGRGNETYAPTFTFHGFRFVEIDGYPGELTLDCLVGEVIHSAMDVTGNIETSDAMINRLFSNIFWTQRGNFLSVPTDCPQRDERAGWMGDAQIYSFTASFNMEVASFFKKWMIDVEDAQKPTGAFTDVSPHLPYSTISAYPLVGSSGWADAGVVIPWNMYRIYGDKRILERHYEAMSRWIRYNQMMYPQHIRWNKPQYGDWLSIPAADLIDEMHGNNKYSAFSTTPFEVFGTAYYAYVVNMMRDIADVLGKTEDERKYASLFEEIKATFNREFVEEDARIKGNTQTAYAMALFMNLLPEDKREQAARHLVNRIEIEDWHITTGIHGIRFLLPVLSEYGYDDVAYRLLQQDTYPSWMYTIHEGATTIWERWDGWTEERGFQNTLMNSFNHYALGSVGEWMYRYMGGINPVEPGYKKIVIQPRINERLKKADVSYRCIRGLIASKWEVTERGELDLQVTIPPNAIGEIVIPLKYGSTISESGIMAEQSEGVTLHGRDDANAIYHCQPGTYRFTSKT</sequence>
<dbReference type="Gene3D" id="2.60.120.260">
    <property type="entry name" value="Galactose-binding domain-like"/>
    <property type="match status" value="2"/>
</dbReference>
<dbReference type="PIRSF" id="PIRSF010631">
    <property type="entry name" value="A-rhamnsds"/>
    <property type="match status" value="1"/>
</dbReference>
<evidence type="ECO:0000259" key="7">
    <source>
        <dbReference type="Pfam" id="PF17390"/>
    </source>
</evidence>
<dbReference type="KEGG" id="cheb:HH215_18250"/>
<dbReference type="Gene3D" id="2.60.420.10">
    <property type="entry name" value="Maltose phosphorylase, domain 3"/>
    <property type="match status" value="1"/>
</dbReference>
<dbReference type="PANTHER" id="PTHR33307">
    <property type="entry name" value="ALPHA-RHAMNOSIDASE (EUROFUNG)"/>
    <property type="match status" value="1"/>
</dbReference>
<keyword evidence="9" id="KW-1185">Reference proteome</keyword>
<dbReference type="InterPro" id="IPR008902">
    <property type="entry name" value="Rhamnosid_concanavalin"/>
</dbReference>
<dbReference type="Pfam" id="PF17389">
    <property type="entry name" value="Bac_rhamnosid6H"/>
    <property type="match status" value="1"/>
</dbReference>
<dbReference type="InterPro" id="IPR016007">
    <property type="entry name" value="Alpha_rhamnosid"/>
</dbReference>
<keyword evidence="3 8" id="KW-0378">Hydrolase</keyword>
<dbReference type="InterPro" id="IPR012341">
    <property type="entry name" value="6hp_glycosidase-like_sf"/>
</dbReference>
<dbReference type="Pfam" id="PF17390">
    <property type="entry name" value="Bac_rhamnosid_C"/>
    <property type="match status" value="1"/>
</dbReference>
<evidence type="ECO:0000259" key="5">
    <source>
        <dbReference type="Pfam" id="PF08531"/>
    </source>
</evidence>
<feature type="domain" description="Alpha-L-rhamnosidase six-hairpin glycosidase" evidence="6">
    <location>
        <begin position="436"/>
        <end position="793"/>
    </location>
</feature>
<dbReference type="InterPro" id="IPR013737">
    <property type="entry name" value="Bac_rhamnosid_N"/>
</dbReference>
<dbReference type="Gene3D" id="2.60.40.10">
    <property type="entry name" value="Immunoglobulins"/>
    <property type="match status" value="1"/>
</dbReference>
<dbReference type="InterPro" id="IPR008928">
    <property type="entry name" value="6-hairpin_glycosidase_sf"/>
</dbReference>
<evidence type="ECO:0000313" key="9">
    <source>
        <dbReference type="Proteomes" id="UP000502248"/>
    </source>
</evidence>
<gene>
    <name evidence="8" type="ORF">HH215_18250</name>
</gene>
<dbReference type="Pfam" id="PF08531">
    <property type="entry name" value="Bac_rhamnosid_N"/>
    <property type="match status" value="1"/>
</dbReference>
<dbReference type="AlphaFoldDB" id="A0A7Z2VKL8"/>
<dbReference type="EC" id="3.2.1.40" evidence="2"/>
<accession>A0A7Z2VKL8</accession>
<dbReference type="GO" id="GO:0030596">
    <property type="term" value="F:alpha-L-rhamnosidase activity"/>
    <property type="evidence" value="ECO:0007669"/>
    <property type="project" value="UniProtKB-EC"/>
</dbReference>
<feature type="domain" description="Alpha-L-rhamnosidase C-terminal" evidence="7">
    <location>
        <begin position="795"/>
        <end position="868"/>
    </location>
</feature>
<dbReference type="SUPFAM" id="SSF48208">
    <property type="entry name" value="Six-hairpin glycosidases"/>
    <property type="match status" value="1"/>
</dbReference>
<evidence type="ECO:0000259" key="6">
    <source>
        <dbReference type="Pfam" id="PF17389"/>
    </source>
</evidence>
<dbReference type="RefSeq" id="WP_169281204.1">
    <property type="nucleotide sequence ID" value="NZ_CP051680.1"/>
</dbReference>
<proteinExistence type="predicted"/>
<dbReference type="InterPro" id="IPR035398">
    <property type="entry name" value="Bac_rhamnosid_C"/>
</dbReference>
<evidence type="ECO:0000313" key="8">
    <source>
        <dbReference type="EMBL" id="QJD84928.1"/>
    </source>
</evidence>
<organism evidence="8 9">
    <name type="scientific">Cohnella herbarum</name>
    <dbReference type="NCBI Taxonomy" id="2728023"/>
    <lineage>
        <taxon>Bacteria</taxon>
        <taxon>Bacillati</taxon>
        <taxon>Bacillota</taxon>
        <taxon>Bacilli</taxon>
        <taxon>Bacillales</taxon>
        <taxon>Paenibacillaceae</taxon>
        <taxon>Cohnella</taxon>
    </lineage>
</organism>
<evidence type="ECO:0000256" key="2">
    <source>
        <dbReference type="ARBA" id="ARBA00012652"/>
    </source>
</evidence>
<dbReference type="InterPro" id="IPR013783">
    <property type="entry name" value="Ig-like_fold"/>
</dbReference>
<dbReference type="Pfam" id="PF05592">
    <property type="entry name" value="Bac_rhamnosid"/>
    <property type="match status" value="1"/>
</dbReference>
<comment type="catalytic activity">
    <reaction evidence="1">
        <text>Hydrolysis of terminal non-reducing alpha-L-rhamnose residues in alpha-L-rhamnosides.</text>
        <dbReference type="EC" id="3.2.1.40"/>
    </reaction>
</comment>
<name>A0A7Z2VKL8_9BACL</name>
<feature type="domain" description="Bacterial alpha-L-rhamnosidase N-terminal" evidence="5">
    <location>
        <begin position="150"/>
        <end position="318"/>
    </location>
</feature>
<dbReference type="EMBL" id="CP051680">
    <property type="protein sequence ID" value="QJD84928.1"/>
    <property type="molecule type" value="Genomic_DNA"/>
</dbReference>
<dbReference type="Pfam" id="PF25788">
    <property type="entry name" value="Ig_Rha78A_N"/>
    <property type="match status" value="1"/>
</dbReference>
<dbReference type="GO" id="GO:0005975">
    <property type="term" value="P:carbohydrate metabolic process"/>
    <property type="evidence" value="ECO:0007669"/>
    <property type="project" value="InterPro"/>
</dbReference>
<reference evidence="8 9" key="1">
    <citation type="submission" date="2020-04" db="EMBL/GenBank/DDBJ databases">
        <title>Genome sequencing of novel species.</title>
        <authorList>
            <person name="Heo J."/>
            <person name="Kim S.-J."/>
            <person name="Kim J.-S."/>
            <person name="Hong S.-B."/>
            <person name="Kwon S.-W."/>
        </authorList>
    </citation>
    <scope>NUCLEOTIDE SEQUENCE [LARGE SCALE GENOMIC DNA]</scope>
    <source>
        <strain evidence="8 9">MFER-1</strain>
    </source>
</reference>
<protein>
    <recommendedName>
        <fullName evidence="2">alpha-L-rhamnosidase</fullName>
        <ecNumber evidence="2">3.2.1.40</ecNumber>
    </recommendedName>
</protein>
<dbReference type="InterPro" id="IPR035396">
    <property type="entry name" value="Bac_rhamnosid6H"/>
</dbReference>
<evidence type="ECO:0000259" key="4">
    <source>
        <dbReference type="Pfam" id="PF05592"/>
    </source>
</evidence>
<evidence type="ECO:0000256" key="3">
    <source>
        <dbReference type="ARBA" id="ARBA00022801"/>
    </source>
</evidence>
<evidence type="ECO:0000256" key="1">
    <source>
        <dbReference type="ARBA" id="ARBA00001445"/>
    </source>
</evidence>
<feature type="domain" description="Alpha-L-rhamnosidase concanavalin-like" evidence="4">
    <location>
        <begin position="330"/>
        <end position="430"/>
    </location>
</feature>